<dbReference type="InterPro" id="IPR001680">
    <property type="entry name" value="WD40_rpt"/>
</dbReference>
<dbReference type="InterPro" id="IPR015943">
    <property type="entry name" value="WD40/YVTN_repeat-like_dom_sf"/>
</dbReference>
<dbReference type="PROSITE" id="PS50082">
    <property type="entry name" value="WD_REPEATS_2"/>
    <property type="match status" value="1"/>
</dbReference>
<dbReference type="GO" id="GO:0005634">
    <property type="term" value="C:nucleus"/>
    <property type="evidence" value="ECO:0007669"/>
    <property type="project" value="UniProtKB-SubCell"/>
</dbReference>
<dbReference type="RefSeq" id="XP_024712166.1">
    <property type="nucleotide sequence ID" value="XM_024859784.1"/>
</dbReference>
<comment type="function">
    <text evidence="6">Required for the formation of N(7)-methylguanine at position 46 (m7G46) in tRNA. In the complex, it is required to stabilize and induce conformational changes of the catalytic subunit.</text>
</comment>
<comment type="caution">
    <text evidence="9">The sequence shown here is derived from an EMBL/GenBank/DDBJ whole genome shotgun (WGS) entry which is preliminary data.</text>
</comment>
<dbReference type="GO" id="GO:0106143">
    <property type="term" value="C:tRNA (m7G46) methyltransferase complex"/>
    <property type="evidence" value="ECO:0007669"/>
    <property type="project" value="EnsemblFungi"/>
</dbReference>
<evidence type="ECO:0000256" key="5">
    <source>
        <dbReference type="ARBA" id="ARBA00023242"/>
    </source>
</evidence>
<organism evidence="9 10">
    <name type="scientific">Candidozyma pseudohaemuli</name>
    <dbReference type="NCBI Taxonomy" id="418784"/>
    <lineage>
        <taxon>Eukaryota</taxon>
        <taxon>Fungi</taxon>
        <taxon>Dikarya</taxon>
        <taxon>Ascomycota</taxon>
        <taxon>Saccharomycotina</taxon>
        <taxon>Pichiomycetes</taxon>
        <taxon>Metschnikowiaceae</taxon>
        <taxon>Candidozyma</taxon>
    </lineage>
</organism>
<reference evidence="9 10" key="1">
    <citation type="submission" date="2018-03" db="EMBL/GenBank/DDBJ databases">
        <title>Candida pseudohaemulonii genome assembly and annotation.</title>
        <authorList>
            <person name="Munoz J.F."/>
            <person name="Gade L.G."/>
            <person name="Chow N.A."/>
            <person name="Litvintseva A.P."/>
            <person name="Loparev V.N."/>
            <person name="Cuomo C.A."/>
        </authorList>
    </citation>
    <scope>NUCLEOTIDE SEQUENCE [LARGE SCALE GENOMIC DNA]</scope>
    <source>
        <strain evidence="9 10">B12108</strain>
    </source>
</reference>
<evidence type="ECO:0000256" key="8">
    <source>
        <dbReference type="SAM" id="MobiDB-lite"/>
    </source>
</evidence>
<keyword evidence="2 6" id="KW-0853">WD repeat</keyword>
<dbReference type="OrthoDB" id="339900at2759"/>
<evidence type="ECO:0000256" key="1">
    <source>
        <dbReference type="ARBA" id="ARBA00004123"/>
    </source>
</evidence>
<comment type="pathway">
    <text evidence="6">tRNA modification; N(7)-methylguanine-tRNA biosynthesis.</text>
</comment>
<dbReference type="InterPro" id="IPR028884">
    <property type="entry name" value="Trm82"/>
</dbReference>
<comment type="subcellular location">
    <subcellularLocation>
        <location evidence="1 6">Nucleus</location>
    </subcellularLocation>
</comment>
<protein>
    <submittedName>
        <fullName evidence="9">Uncharacterized protein</fullName>
    </submittedName>
</protein>
<evidence type="ECO:0000256" key="7">
    <source>
        <dbReference type="PROSITE-ProRule" id="PRU00221"/>
    </source>
</evidence>
<evidence type="ECO:0000256" key="4">
    <source>
        <dbReference type="ARBA" id="ARBA00022737"/>
    </source>
</evidence>
<feature type="region of interest" description="Disordered" evidence="8">
    <location>
        <begin position="50"/>
        <end position="76"/>
    </location>
</feature>
<dbReference type="SMART" id="SM00320">
    <property type="entry name" value="WD40"/>
    <property type="match status" value="2"/>
</dbReference>
<keyword evidence="4 6" id="KW-0677">Repeat</keyword>
<evidence type="ECO:0000313" key="9">
    <source>
        <dbReference type="EMBL" id="PSK35675.1"/>
    </source>
</evidence>
<evidence type="ECO:0000313" key="10">
    <source>
        <dbReference type="Proteomes" id="UP000241107"/>
    </source>
</evidence>
<dbReference type="PANTHER" id="PTHR16288">
    <property type="entry name" value="WD40 REPEAT PROTEIN 4"/>
    <property type="match status" value="1"/>
</dbReference>
<dbReference type="InterPro" id="IPR036322">
    <property type="entry name" value="WD40_repeat_dom_sf"/>
</dbReference>
<feature type="repeat" description="WD" evidence="7">
    <location>
        <begin position="218"/>
        <end position="260"/>
    </location>
</feature>
<keyword evidence="10" id="KW-1185">Reference proteome</keyword>
<evidence type="ECO:0000256" key="6">
    <source>
        <dbReference type="HAMAP-Rule" id="MF_03056"/>
    </source>
</evidence>
<dbReference type="UniPathway" id="UPA00989"/>
<accession>A0A2P7YIB4</accession>
<evidence type="ECO:0000256" key="3">
    <source>
        <dbReference type="ARBA" id="ARBA00022694"/>
    </source>
</evidence>
<dbReference type="Proteomes" id="UP000241107">
    <property type="component" value="Unassembled WGS sequence"/>
</dbReference>
<sequence>MKHPFQKLTSDKSGEHLFATVKNSLLVFRLTDGALIGSWTDDVKLQDVQENKFKKDEQPAKKAKTNKKEPKVPVPGPGAPPIYNYIRSLTLSRNEKYIIGTTDSDKAAVIFKIDHSQENCISLVKRQVFPKRPCAIATTFDDSQLIVADKFGDVYNILIDDNEPVDEKTLQPILGHVSMLSDVLVAKHEGKQYILTGDRDEHIRVTNFPKSYVAKQWLFGHREFVSSLHIPDFNNDILISGGGDDFLVLWNWYTGEKLTDIELREFVEPFLNDNHLPPERFRTEDLKKEISITKLETFRQGEQDILAVLCEQTNCLLTFVIGTDMSITHKQTLTTESTLVDFTFANGKIYAALDVESDSSIVAVYEFDDANTLHPRETNVLNHITDASPCEVDGRDHFYPLYYINSLRKRSDH</sequence>
<keyword evidence="3 6" id="KW-0819">tRNA processing</keyword>
<keyword evidence="5 6" id="KW-0539">Nucleus</keyword>
<name>A0A2P7YIB4_9ASCO</name>
<dbReference type="Gene3D" id="2.130.10.10">
    <property type="entry name" value="YVTN repeat-like/Quinoprotein amine dehydrogenase"/>
    <property type="match status" value="1"/>
</dbReference>
<dbReference type="GO" id="GO:0005829">
    <property type="term" value="C:cytosol"/>
    <property type="evidence" value="ECO:0007669"/>
    <property type="project" value="EnsemblFungi"/>
</dbReference>
<dbReference type="STRING" id="418784.A0A2P7YIB4"/>
<dbReference type="HAMAP" id="MF_03056">
    <property type="entry name" value="TRM82"/>
    <property type="match status" value="1"/>
</dbReference>
<dbReference type="PANTHER" id="PTHR16288:SF0">
    <property type="entry name" value="TRNA (GUANINE-N(7)-)-METHYLTRANSFERASE NON-CATALYTIC SUBUNIT WDR4"/>
    <property type="match status" value="1"/>
</dbReference>
<dbReference type="VEuPathDB" id="FungiDB:C7M61_004464"/>
<evidence type="ECO:0000256" key="2">
    <source>
        <dbReference type="ARBA" id="ARBA00022574"/>
    </source>
</evidence>
<feature type="compositionally biased region" description="Basic and acidic residues" evidence="8">
    <location>
        <begin position="50"/>
        <end position="71"/>
    </location>
</feature>
<dbReference type="GeneID" id="36567851"/>
<comment type="similarity">
    <text evidence="6">Belongs to the WD repeat TRM82 family.</text>
</comment>
<dbReference type="SUPFAM" id="SSF50978">
    <property type="entry name" value="WD40 repeat-like"/>
    <property type="match status" value="1"/>
</dbReference>
<dbReference type="GO" id="GO:0008047">
    <property type="term" value="F:enzyme activator activity"/>
    <property type="evidence" value="ECO:0007669"/>
    <property type="project" value="EnsemblFungi"/>
</dbReference>
<dbReference type="EMBL" id="PYFQ01000014">
    <property type="protein sequence ID" value="PSK35675.1"/>
    <property type="molecule type" value="Genomic_DNA"/>
</dbReference>
<dbReference type="GO" id="GO:0106004">
    <property type="term" value="P:tRNA (guanine-N7)-methylation"/>
    <property type="evidence" value="ECO:0007669"/>
    <property type="project" value="UniProtKB-UniRule"/>
</dbReference>
<proteinExistence type="inferred from homology"/>
<gene>
    <name evidence="9" type="ORF">C7M61_004464</name>
</gene>
<dbReference type="AlphaFoldDB" id="A0A2P7YIB4"/>